<name>A0A8A3NXL1_9HELO</name>
<keyword evidence="4" id="KW-0812">Transmembrane</keyword>
<dbReference type="SUPFAM" id="SSF54373">
    <property type="entry name" value="FAD-linked reductases, C-terminal domain"/>
    <property type="match status" value="1"/>
</dbReference>
<dbReference type="PRINTS" id="PR00420">
    <property type="entry name" value="RNGMNOXGNASE"/>
</dbReference>
<dbReference type="FunFam" id="3.50.50.60:FF:000153">
    <property type="entry name" value="Salicylate hydroxylase, putative"/>
    <property type="match status" value="1"/>
</dbReference>
<dbReference type="SUPFAM" id="SSF51905">
    <property type="entry name" value="FAD/NAD(P)-binding domain"/>
    <property type="match status" value="1"/>
</dbReference>
<dbReference type="EMBL" id="CP063405">
    <property type="protein sequence ID" value="QSZ29222.1"/>
    <property type="molecule type" value="Genomic_DNA"/>
</dbReference>
<dbReference type="InterPro" id="IPR002938">
    <property type="entry name" value="FAD-bd"/>
</dbReference>
<feature type="domain" description="FAD-binding" evidence="5">
    <location>
        <begin position="13"/>
        <end position="382"/>
    </location>
</feature>
<evidence type="ECO:0000313" key="6">
    <source>
        <dbReference type="EMBL" id="QSZ29222.1"/>
    </source>
</evidence>
<reference evidence="6" key="1">
    <citation type="submission" date="2020-10" db="EMBL/GenBank/DDBJ databases">
        <title>Genome Sequence of Monilinia vaccinii-corymbosi Sheds Light on Mummy Berry Disease Infection of Blueberry and Mating Type.</title>
        <authorList>
            <person name="Yow A.G."/>
            <person name="Zhang Y."/>
            <person name="Bansal K."/>
            <person name="Eacker S.M."/>
            <person name="Sullivan S."/>
            <person name="Liachko I."/>
            <person name="Cubeta M.A."/>
            <person name="Rollins J.A."/>
            <person name="Ashrafi H."/>
        </authorList>
    </citation>
    <scope>NUCLEOTIDE SEQUENCE</scope>
    <source>
        <strain evidence="6">RL-1</strain>
    </source>
</reference>
<gene>
    <name evidence="6" type="ORF">DSL72_003734</name>
</gene>
<dbReference type="Proteomes" id="UP000672032">
    <property type="component" value="Chromosome 1"/>
</dbReference>
<proteinExistence type="predicted"/>
<sequence length="446" mass="48856">MITVSTRPKKAFRVAICGGGIGGLCMAIGLLKKNIPFTVYEAAPAFAEIGAGVSLGPNSVRAMELIDPAVKRGFDNCATSNGSPEKRDIWFDYRIGMAEEGWKDFRTGPPAKEGEFLTEVVAKDCGQTSVHRAHFLDELVKLVPIENVRFGKRVVKVSEEGGRLQISFQDGTTADADAVIGCDGIKSITRRIVLGDDHDAATPVFSGKYAYRGLIPMEKAVAAIGESLAINSQMYLGHQGHVLTFPIEKGATMNVVAFRTQKGGQWDNETWVVPTKKSDMFEDFEGWGKDVKNILSLMEKPEVWALFDSLPAPTYYKGRIVLLGDAAHATTPHQGAGAGQAIEDAFILSHLLGDCMNVGDIEAALRAYDEVRRPRSQKVVSTSREAAELYEFENEEVLGRGGEKGVDVDALKERLRERCKWIWDEDVGEQFGRARAIMRRGAKANL</sequence>
<dbReference type="InterPro" id="IPR036188">
    <property type="entry name" value="FAD/NAD-bd_sf"/>
</dbReference>
<accession>A0A8A3NXL1</accession>
<keyword evidence="1" id="KW-0285">Flavoprotein</keyword>
<keyword evidence="4" id="KW-1133">Transmembrane helix</keyword>
<dbReference type="GO" id="GO:0044550">
    <property type="term" value="P:secondary metabolite biosynthetic process"/>
    <property type="evidence" value="ECO:0007669"/>
    <property type="project" value="UniProtKB-ARBA"/>
</dbReference>
<evidence type="ECO:0000256" key="4">
    <source>
        <dbReference type="SAM" id="Phobius"/>
    </source>
</evidence>
<evidence type="ECO:0000256" key="2">
    <source>
        <dbReference type="ARBA" id="ARBA00022827"/>
    </source>
</evidence>
<evidence type="ECO:0000256" key="3">
    <source>
        <dbReference type="ARBA" id="ARBA00023002"/>
    </source>
</evidence>
<dbReference type="PANTHER" id="PTHR46720">
    <property type="entry name" value="HYDROXYLASE, PUTATIVE (AFU_ORTHOLOGUE AFUA_3G01460)-RELATED"/>
    <property type="match status" value="1"/>
</dbReference>
<dbReference type="GO" id="GO:0016491">
    <property type="term" value="F:oxidoreductase activity"/>
    <property type="evidence" value="ECO:0007669"/>
    <property type="project" value="UniProtKB-KW"/>
</dbReference>
<dbReference type="AlphaFoldDB" id="A0A8A3NXL1"/>
<keyword evidence="4" id="KW-0472">Membrane</keyword>
<dbReference type="InterPro" id="IPR051104">
    <property type="entry name" value="FAD_monoxygenase"/>
</dbReference>
<protein>
    <recommendedName>
        <fullName evidence="5">FAD-binding domain-containing protein</fullName>
    </recommendedName>
</protein>
<keyword evidence="7" id="KW-1185">Reference proteome</keyword>
<evidence type="ECO:0000313" key="7">
    <source>
        <dbReference type="Proteomes" id="UP000672032"/>
    </source>
</evidence>
<dbReference type="OrthoDB" id="417877at2759"/>
<dbReference type="PANTHER" id="PTHR46720:SF3">
    <property type="entry name" value="FAD-BINDING DOMAIN-CONTAINING PROTEIN-RELATED"/>
    <property type="match status" value="1"/>
</dbReference>
<feature type="transmembrane region" description="Helical" evidence="4">
    <location>
        <begin position="12"/>
        <end position="31"/>
    </location>
</feature>
<dbReference type="Gene3D" id="3.50.50.60">
    <property type="entry name" value="FAD/NAD(P)-binding domain"/>
    <property type="match status" value="1"/>
</dbReference>
<evidence type="ECO:0000259" key="5">
    <source>
        <dbReference type="Pfam" id="PF01494"/>
    </source>
</evidence>
<evidence type="ECO:0000256" key="1">
    <source>
        <dbReference type="ARBA" id="ARBA00022630"/>
    </source>
</evidence>
<keyword evidence="3" id="KW-0560">Oxidoreductase</keyword>
<organism evidence="6 7">
    <name type="scientific">Monilinia vaccinii-corymbosi</name>
    <dbReference type="NCBI Taxonomy" id="61207"/>
    <lineage>
        <taxon>Eukaryota</taxon>
        <taxon>Fungi</taxon>
        <taxon>Dikarya</taxon>
        <taxon>Ascomycota</taxon>
        <taxon>Pezizomycotina</taxon>
        <taxon>Leotiomycetes</taxon>
        <taxon>Helotiales</taxon>
        <taxon>Sclerotiniaceae</taxon>
        <taxon>Monilinia</taxon>
    </lineage>
</organism>
<keyword evidence="2" id="KW-0274">FAD</keyword>
<dbReference type="GO" id="GO:0071949">
    <property type="term" value="F:FAD binding"/>
    <property type="evidence" value="ECO:0007669"/>
    <property type="project" value="InterPro"/>
</dbReference>
<dbReference type="Pfam" id="PF01494">
    <property type="entry name" value="FAD_binding_3"/>
    <property type="match status" value="1"/>
</dbReference>